<name>A0ABY4Y6W4_9GAMM</name>
<reference evidence="2" key="1">
    <citation type="submission" date="2021-03" db="EMBL/GenBank/DDBJ databases">
        <title>Legionella lytica PCM 2298.</title>
        <authorList>
            <person name="Koper P."/>
        </authorList>
    </citation>
    <scope>NUCLEOTIDE SEQUENCE</scope>
    <source>
        <strain evidence="2">PCM 2298</strain>
    </source>
</reference>
<feature type="compositionally biased region" description="Basic and acidic residues" evidence="1">
    <location>
        <begin position="44"/>
        <end position="53"/>
    </location>
</feature>
<proteinExistence type="predicted"/>
<evidence type="ECO:0000256" key="1">
    <source>
        <dbReference type="SAM" id="MobiDB-lite"/>
    </source>
</evidence>
<evidence type="ECO:0000313" key="3">
    <source>
        <dbReference type="Proteomes" id="UP001057474"/>
    </source>
</evidence>
<feature type="region of interest" description="Disordered" evidence="1">
    <location>
        <begin position="1"/>
        <end position="53"/>
    </location>
</feature>
<keyword evidence="3" id="KW-1185">Reference proteome</keyword>
<accession>A0ABY4Y6W4</accession>
<organism evidence="2 3">
    <name type="scientific">Legionella lytica</name>
    <dbReference type="NCBI Taxonomy" id="96232"/>
    <lineage>
        <taxon>Bacteria</taxon>
        <taxon>Pseudomonadati</taxon>
        <taxon>Pseudomonadota</taxon>
        <taxon>Gammaproteobacteria</taxon>
        <taxon>Legionellales</taxon>
        <taxon>Legionellaceae</taxon>
        <taxon>Legionella</taxon>
    </lineage>
</organism>
<dbReference type="Proteomes" id="UP001057474">
    <property type="component" value="Chromosome"/>
</dbReference>
<evidence type="ECO:0000313" key="2">
    <source>
        <dbReference type="EMBL" id="USQ13217.1"/>
    </source>
</evidence>
<dbReference type="RefSeq" id="WP_252579519.1">
    <property type="nucleotide sequence ID" value="NZ_CP071527.1"/>
</dbReference>
<sequence>MKKQKKEHPEVTDIENICEITPKSPQTDKVCEQVKKHSGSKQKNKSDFEPGRH</sequence>
<gene>
    <name evidence="2" type="ORF">J2N86_11030</name>
</gene>
<protein>
    <submittedName>
        <fullName evidence="2">Uncharacterized protein</fullName>
    </submittedName>
</protein>
<dbReference type="EMBL" id="CP071527">
    <property type="protein sequence ID" value="USQ13217.1"/>
    <property type="molecule type" value="Genomic_DNA"/>
</dbReference>